<proteinExistence type="predicted"/>
<dbReference type="AlphaFoldDB" id="A0AAV3QKX8"/>
<organism evidence="1 2">
    <name type="scientific">Lithospermum erythrorhizon</name>
    <name type="common">Purple gromwell</name>
    <name type="synonym">Lithospermum officinale var. erythrorhizon</name>
    <dbReference type="NCBI Taxonomy" id="34254"/>
    <lineage>
        <taxon>Eukaryota</taxon>
        <taxon>Viridiplantae</taxon>
        <taxon>Streptophyta</taxon>
        <taxon>Embryophyta</taxon>
        <taxon>Tracheophyta</taxon>
        <taxon>Spermatophyta</taxon>
        <taxon>Magnoliopsida</taxon>
        <taxon>eudicotyledons</taxon>
        <taxon>Gunneridae</taxon>
        <taxon>Pentapetalae</taxon>
        <taxon>asterids</taxon>
        <taxon>lamiids</taxon>
        <taxon>Boraginales</taxon>
        <taxon>Boraginaceae</taxon>
        <taxon>Boraginoideae</taxon>
        <taxon>Lithospermeae</taxon>
        <taxon>Lithospermum</taxon>
    </lineage>
</organism>
<comment type="caution">
    <text evidence="1">The sequence shown here is derived from an EMBL/GenBank/DDBJ whole genome shotgun (WGS) entry which is preliminary data.</text>
</comment>
<evidence type="ECO:0000313" key="1">
    <source>
        <dbReference type="EMBL" id="GAA0162837.1"/>
    </source>
</evidence>
<reference evidence="1 2" key="1">
    <citation type="submission" date="2024-01" db="EMBL/GenBank/DDBJ databases">
        <title>The complete chloroplast genome sequence of Lithospermum erythrorhizon: insights into the phylogenetic relationship among Boraginaceae species and the maternal lineages of purple gromwells.</title>
        <authorList>
            <person name="Okada T."/>
            <person name="Watanabe K."/>
        </authorList>
    </citation>
    <scope>NUCLEOTIDE SEQUENCE [LARGE SCALE GENOMIC DNA]</scope>
</reference>
<gene>
    <name evidence="1" type="ORF">LIER_39483</name>
</gene>
<evidence type="ECO:0000313" key="2">
    <source>
        <dbReference type="Proteomes" id="UP001454036"/>
    </source>
</evidence>
<name>A0AAV3QKX8_LITER</name>
<dbReference type="Proteomes" id="UP001454036">
    <property type="component" value="Unassembled WGS sequence"/>
</dbReference>
<sequence>MLEEGRISGRVINPFASVIQDRNRVEIPGIGYPALFRLPTDLQCEAISRPNSTGSTTPGLNMTDYYPRIVSTEYFSSPSIEPKPSALSSRQLHTSLVSSAESISRLSPASSAIKSSSDAGLSSSTKFSDLDIPFTTYPFKASTDANLPPCSRFANLDLHGNNYLPYPRRVTFPVNHFSPYIFLDWHLM</sequence>
<keyword evidence="2" id="KW-1185">Reference proteome</keyword>
<protein>
    <submittedName>
        <fullName evidence="1">Uncharacterized protein</fullName>
    </submittedName>
</protein>
<dbReference type="EMBL" id="BAABME010021258">
    <property type="protein sequence ID" value="GAA0162837.1"/>
    <property type="molecule type" value="Genomic_DNA"/>
</dbReference>
<accession>A0AAV3QKX8</accession>